<sequence>MDLLISLNQEKLNQAIAKLHSDSKIHASLFVGSKKGSFEKVDFQVDWDVTASPQIDFRPPTINEWISSIKSDGGRAIPLDNAFIVFLPALAITFFDGVDTRRTEFPLTIIGRIPNNNQGALLTAEAVVIDLSRLSDLDSYVAREEFIPEIIDQVNKAISGLQIPAPSFEGVMLTPPRAGISNKNLVVAFNLIDRGQPDVSHVFVPDKPFVVMASQDLMRIAANYMVTTQIQGQTFRLDDRVGGSGFNAHYSVEAHIDYMHVEPAGNPTIFRTMAGMRAFAQAGVTIDVPYDPTKW</sequence>
<gene>
    <name evidence="1" type="ORF">HYN43_012990</name>
</gene>
<name>A0A494VRX9_9SPHI</name>
<dbReference type="Proteomes" id="UP000270046">
    <property type="component" value="Chromosome"/>
</dbReference>
<accession>A0A494VRX9</accession>
<dbReference type="EMBL" id="CP032869">
    <property type="protein sequence ID" value="AYL96150.1"/>
    <property type="molecule type" value="Genomic_DNA"/>
</dbReference>
<evidence type="ECO:0000313" key="1">
    <source>
        <dbReference type="EMBL" id="AYL96150.1"/>
    </source>
</evidence>
<dbReference type="KEGG" id="muh:HYN43_012990"/>
<reference evidence="1 2" key="1">
    <citation type="submission" date="2018-10" db="EMBL/GenBank/DDBJ databases">
        <title>Genome sequencing of Mucilaginibacter sp. HYN0043.</title>
        <authorList>
            <person name="Kim M."/>
            <person name="Yi H."/>
        </authorList>
    </citation>
    <scope>NUCLEOTIDE SEQUENCE [LARGE SCALE GENOMIC DNA]</scope>
    <source>
        <strain evidence="1 2">HYN0043</strain>
    </source>
</reference>
<dbReference type="RefSeq" id="WP_119409754.1">
    <property type="nucleotide sequence ID" value="NZ_CP032869.1"/>
</dbReference>
<protein>
    <submittedName>
        <fullName evidence="1">Uncharacterized protein</fullName>
    </submittedName>
</protein>
<dbReference type="OrthoDB" id="3930546at2"/>
<proteinExistence type="predicted"/>
<keyword evidence="2" id="KW-1185">Reference proteome</keyword>
<evidence type="ECO:0000313" key="2">
    <source>
        <dbReference type="Proteomes" id="UP000270046"/>
    </source>
</evidence>
<organism evidence="1 2">
    <name type="scientific">Mucilaginibacter celer</name>
    <dbReference type="NCBI Taxonomy" id="2305508"/>
    <lineage>
        <taxon>Bacteria</taxon>
        <taxon>Pseudomonadati</taxon>
        <taxon>Bacteroidota</taxon>
        <taxon>Sphingobacteriia</taxon>
        <taxon>Sphingobacteriales</taxon>
        <taxon>Sphingobacteriaceae</taxon>
        <taxon>Mucilaginibacter</taxon>
    </lineage>
</organism>
<dbReference type="AlphaFoldDB" id="A0A494VRX9"/>